<dbReference type="PANTHER" id="PTHR34387:SF1">
    <property type="entry name" value="PERIPLASMIC IMMUNOGENIC PROTEIN"/>
    <property type="match status" value="1"/>
</dbReference>
<dbReference type="Proteomes" id="UP001342418">
    <property type="component" value="Chromosome"/>
</dbReference>
<dbReference type="PANTHER" id="PTHR34387">
    <property type="entry name" value="SLR1258 PROTEIN"/>
    <property type="match status" value="1"/>
</dbReference>
<dbReference type="Gene3D" id="3.30.70.2970">
    <property type="entry name" value="Protein of unknown function (DUF541), domain 2"/>
    <property type="match status" value="1"/>
</dbReference>
<reference evidence="2 3" key="1">
    <citation type="submission" date="2018-07" db="EMBL/GenBank/DDBJ databases">
        <title>Genome sequence of Nitratireductor thuwali#1536.</title>
        <authorList>
            <person name="Michoud G."/>
            <person name="Merlino G."/>
            <person name="Sefrji F.O."/>
            <person name="Daffonchio D."/>
        </authorList>
    </citation>
    <scope>NUCLEOTIDE SEQUENCE [LARGE SCALE GENOMIC DNA]</scope>
    <source>
        <strain evidence="3">Nit1536</strain>
    </source>
</reference>
<dbReference type="RefSeq" id="WP_338528672.1">
    <property type="nucleotide sequence ID" value="NZ_CP030941.1"/>
</dbReference>
<sequence>MTRSFLPIALAASMAVVPQAFAQEQILQPKITVTGEGEARLSPDMAIVTLAVTREAETARAAMDDNSSAMAAVIAALKEEGIEARDLQTSGLSIQPQYVYPNERNEEREPRIVGYQVSNQLTVRIRDMDKVGAILDRSVSLGVNQGGHIAFTNDDPTEALTEARKRAVEDAMTKARTLADAAGVNLGKLIELSESAATPPPMPMAGKMMRAEMAADAAVPIEAGENSYTIEVNVTFSIEQ</sequence>
<dbReference type="Pfam" id="PF04402">
    <property type="entry name" value="SIMPL"/>
    <property type="match status" value="1"/>
</dbReference>
<dbReference type="InterPro" id="IPR007497">
    <property type="entry name" value="SIMPL/DUF541"/>
</dbReference>
<organism evidence="2 3">
    <name type="scientific">Nitratireductor thuwali</name>
    <dbReference type="NCBI Taxonomy" id="2267699"/>
    <lineage>
        <taxon>Bacteria</taxon>
        <taxon>Pseudomonadati</taxon>
        <taxon>Pseudomonadota</taxon>
        <taxon>Alphaproteobacteria</taxon>
        <taxon>Hyphomicrobiales</taxon>
        <taxon>Phyllobacteriaceae</taxon>
        <taxon>Nitratireductor</taxon>
    </lineage>
</organism>
<evidence type="ECO:0000313" key="2">
    <source>
        <dbReference type="EMBL" id="UUP16233.1"/>
    </source>
</evidence>
<evidence type="ECO:0000256" key="1">
    <source>
        <dbReference type="SAM" id="SignalP"/>
    </source>
</evidence>
<name>A0ABY5MGB6_9HYPH</name>
<dbReference type="EMBL" id="CP030941">
    <property type="protein sequence ID" value="UUP16233.1"/>
    <property type="molecule type" value="Genomic_DNA"/>
</dbReference>
<dbReference type="InterPro" id="IPR052022">
    <property type="entry name" value="26kDa_periplasmic_antigen"/>
</dbReference>
<proteinExistence type="predicted"/>
<accession>A0ABY5MGB6</accession>
<keyword evidence="1" id="KW-0732">Signal</keyword>
<feature type="chain" id="PRO_5045975455" evidence="1">
    <location>
        <begin position="23"/>
        <end position="240"/>
    </location>
</feature>
<evidence type="ECO:0000313" key="3">
    <source>
        <dbReference type="Proteomes" id="UP001342418"/>
    </source>
</evidence>
<gene>
    <name evidence="2" type="ORF">NTH_00677</name>
</gene>
<protein>
    <submittedName>
        <fullName evidence="2">26 kDa periplasmic immunogenic protein</fullName>
    </submittedName>
</protein>
<feature type="signal peptide" evidence="1">
    <location>
        <begin position="1"/>
        <end position="22"/>
    </location>
</feature>
<keyword evidence="3" id="KW-1185">Reference proteome</keyword>
<dbReference type="Gene3D" id="3.30.110.170">
    <property type="entry name" value="Protein of unknown function (DUF541), domain 1"/>
    <property type="match status" value="1"/>
</dbReference>